<evidence type="ECO:0000259" key="6">
    <source>
        <dbReference type="PROSITE" id="PS51296"/>
    </source>
</evidence>
<dbReference type="PROSITE" id="PS51296">
    <property type="entry name" value="RIESKE"/>
    <property type="match status" value="1"/>
</dbReference>
<comment type="caution">
    <text evidence="7">The sequence shown here is derived from an EMBL/GenBank/DDBJ whole genome shotgun (WGS) entry which is preliminary data.</text>
</comment>
<evidence type="ECO:0000313" key="8">
    <source>
        <dbReference type="Proteomes" id="UP001501265"/>
    </source>
</evidence>
<name>A0ABP9CTF3_9ACTN</name>
<protein>
    <recommendedName>
        <fullName evidence="6">Rieske domain-containing protein</fullName>
    </recommendedName>
</protein>
<accession>A0ABP9CTF3</accession>
<dbReference type="Gene3D" id="2.102.10.10">
    <property type="entry name" value="Rieske [2Fe-2S] iron-sulphur domain"/>
    <property type="match status" value="1"/>
</dbReference>
<sequence length="383" mass="39736">MHPFGRLAGTGETFGRAERTPAGGDRGRRGPERLFVRRFRGDPAPMSEKPGRRRAGQNRMLWLLDALERDPRADAAIDVLTRRVRALPLGRARDGLHGRWLGHPVHPLMVQVPVGSWMSAAVLDLLPGRSREAGVLVGVGLAAAGPAALAGAVDWAELHREQTRVGLVHAVANTAAVGLYGASLLCRLTGRTGAGRAYGFLGLTAVGLGGMLGGHLAYRQASGANHVEEVPHVVGEGWHRIGTVDEFPAGQPVRRSVDDVPVLVVREIGGTFHALAERCSHLAGPLSEGTVADGCVRCPWHGSVFRLSDGWNVAGPATAPQPAFDTRVVDGRVEVALRRADGTGMGTGPGAGTGTGADAGAGVGAGTDEGVGTDEGRGHGHSG</sequence>
<keyword evidence="4" id="KW-0411">Iron-sulfur</keyword>
<proteinExistence type="predicted"/>
<evidence type="ECO:0000256" key="3">
    <source>
        <dbReference type="ARBA" id="ARBA00023004"/>
    </source>
</evidence>
<evidence type="ECO:0000256" key="5">
    <source>
        <dbReference type="SAM" id="MobiDB-lite"/>
    </source>
</evidence>
<evidence type="ECO:0000313" key="7">
    <source>
        <dbReference type="EMBL" id="GAA4814027.1"/>
    </source>
</evidence>
<reference evidence="8" key="1">
    <citation type="journal article" date="2019" name="Int. J. Syst. Evol. Microbiol.">
        <title>The Global Catalogue of Microorganisms (GCM) 10K type strain sequencing project: providing services to taxonomists for standard genome sequencing and annotation.</title>
        <authorList>
            <consortium name="The Broad Institute Genomics Platform"/>
            <consortium name="The Broad Institute Genome Sequencing Center for Infectious Disease"/>
            <person name="Wu L."/>
            <person name="Ma J."/>
        </authorList>
    </citation>
    <scope>NUCLEOTIDE SEQUENCE [LARGE SCALE GENOMIC DNA]</scope>
    <source>
        <strain evidence="8">JCM 18081</strain>
    </source>
</reference>
<feature type="domain" description="Rieske" evidence="6">
    <location>
        <begin position="238"/>
        <end position="335"/>
    </location>
</feature>
<organism evidence="7 8">
    <name type="scientific">Streptomyces ziwulingensis</name>
    <dbReference type="NCBI Taxonomy" id="1045501"/>
    <lineage>
        <taxon>Bacteria</taxon>
        <taxon>Bacillati</taxon>
        <taxon>Actinomycetota</taxon>
        <taxon>Actinomycetes</taxon>
        <taxon>Kitasatosporales</taxon>
        <taxon>Streptomycetaceae</taxon>
        <taxon>Streptomyces</taxon>
    </lineage>
</organism>
<dbReference type="PANTHER" id="PTHR21496">
    <property type="entry name" value="FERREDOXIN-RELATED"/>
    <property type="match status" value="1"/>
</dbReference>
<dbReference type="SUPFAM" id="SSF50022">
    <property type="entry name" value="ISP domain"/>
    <property type="match status" value="1"/>
</dbReference>
<keyword evidence="8" id="KW-1185">Reference proteome</keyword>
<dbReference type="Pfam" id="PF09990">
    <property type="entry name" value="DUF2231"/>
    <property type="match status" value="1"/>
</dbReference>
<gene>
    <name evidence="7" type="ORF">GCM10023220_52130</name>
</gene>
<dbReference type="PANTHER" id="PTHR21496:SF23">
    <property type="entry name" value="3-PHENYLPROPIONATE_CINNAMIC ACID DIOXYGENASE FERREDOXIN SUBUNIT"/>
    <property type="match status" value="1"/>
</dbReference>
<evidence type="ECO:0000256" key="1">
    <source>
        <dbReference type="ARBA" id="ARBA00022714"/>
    </source>
</evidence>
<dbReference type="CDD" id="cd03467">
    <property type="entry name" value="Rieske"/>
    <property type="match status" value="1"/>
</dbReference>
<feature type="region of interest" description="Disordered" evidence="5">
    <location>
        <begin position="339"/>
        <end position="383"/>
    </location>
</feature>
<keyword evidence="1" id="KW-0001">2Fe-2S</keyword>
<keyword evidence="2" id="KW-0479">Metal-binding</keyword>
<dbReference type="EMBL" id="BAABIG010000056">
    <property type="protein sequence ID" value="GAA4814027.1"/>
    <property type="molecule type" value="Genomic_DNA"/>
</dbReference>
<dbReference type="Proteomes" id="UP001501265">
    <property type="component" value="Unassembled WGS sequence"/>
</dbReference>
<feature type="compositionally biased region" description="Basic and acidic residues" evidence="5">
    <location>
        <begin position="15"/>
        <end position="32"/>
    </location>
</feature>
<dbReference type="InterPro" id="IPR017941">
    <property type="entry name" value="Rieske_2Fe-2S"/>
</dbReference>
<feature type="compositionally biased region" description="Basic and acidic residues" evidence="5">
    <location>
        <begin position="374"/>
        <end position="383"/>
    </location>
</feature>
<feature type="region of interest" description="Disordered" evidence="5">
    <location>
        <begin position="1"/>
        <end position="32"/>
    </location>
</feature>
<dbReference type="Pfam" id="PF00355">
    <property type="entry name" value="Rieske"/>
    <property type="match status" value="1"/>
</dbReference>
<evidence type="ECO:0000256" key="4">
    <source>
        <dbReference type="ARBA" id="ARBA00023014"/>
    </source>
</evidence>
<dbReference type="InterPro" id="IPR019251">
    <property type="entry name" value="DUF2231_TM"/>
</dbReference>
<keyword evidence="3" id="KW-0408">Iron</keyword>
<evidence type="ECO:0000256" key="2">
    <source>
        <dbReference type="ARBA" id="ARBA00022723"/>
    </source>
</evidence>
<dbReference type="InterPro" id="IPR036922">
    <property type="entry name" value="Rieske_2Fe-2S_sf"/>
</dbReference>
<feature type="compositionally biased region" description="Gly residues" evidence="5">
    <location>
        <begin position="343"/>
        <end position="369"/>
    </location>
</feature>